<name>D6ZBU7_SEGRD</name>
<keyword evidence="5 8" id="KW-0812">Transmembrane</keyword>
<keyword evidence="10" id="KW-1185">Reference proteome</keyword>
<dbReference type="GO" id="GO:0015099">
    <property type="term" value="F:nickel cation transmembrane transporter activity"/>
    <property type="evidence" value="ECO:0007669"/>
    <property type="project" value="UniProtKB-UniRule"/>
</dbReference>
<dbReference type="Pfam" id="PF03824">
    <property type="entry name" value="NicO"/>
    <property type="match status" value="1"/>
</dbReference>
<feature type="transmembrane region" description="Helical" evidence="8">
    <location>
        <begin position="247"/>
        <end position="265"/>
    </location>
</feature>
<dbReference type="eggNOG" id="COG3376">
    <property type="taxonomic scope" value="Bacteria"/>
</dbReference>
<feature type="transmembrane region" description="Helical" evidence="8">
    <location>
        <begin position="83"/>
        <end position="108"/>
    </location>
</feature>
<evidence type="ECO:0000256" key="4">
    <source>
        <dbReference type="ARBA" id="ARBA00022596"/>
    </source>
</evidence>
<comment type="caution">
    <text evidence="8">Lacks conserved residue(s) required for the propagation of feature annotation.</text>
</comment>
<evidence type="ECO:0000256" key="7">
    <source>
        <dbReference type="ARBA" id="ARBA00023136"/>
    </source>
</evidence>
<feature type="transmembrane region" description="Helical" evidence="8">
    <location>
        <begin position="47"/>
        <end position="71"/>
    </location>
</feature>
<keyword evidence="4" id="KW-0533">Nickel</keyword>
<keyword evidence="7 8" id="KW-0472">Membrane</keyword>
<dbReference type="AlphaFoldDB" id="D6ZBU7"/>
<accession>D6ZBU7</accession>
<dbReference type="RefSeq" id="WP_013137380.1">
    <property type="nucleotide sequence ID" value="NC_014168.1"/>
</dbReference>
<dbReference type="InterPro" id="IPR004688">
    <property type="entry name" value="Ni/Co_transpt"/>
</dbReference>
<evidence type="ECO:0000313" key="9">
    <source>
        <dbReference type="EMBL" id="ADG96924.1"/>
    </source>
</evidence>
<dbReference type="GO" id="GO:0012505">
    <property type="term" value="C:endomembrane system"/>
    <property type="evidence" value="ECO:0007669"/>
    <property type="project" value="UniProtKB-SubCell"/>
</dbReference>
<dbReference type="OrthoDB" id="9776706at2"/>
<organism evidence="9 10">
    <name type="scientific">Segniliparus rotundus (strain ATCC BAA-972 / CDC 1076 / CIP 108378 / DSM 44985 / JCM 13578)</name>
    <dbReference type="NCBI Taxonomy" id="640132"/>
    <lineage>
        <taxon>Bacteria</taxon>
        <taxon>Bacillati</taxon>
        <taxon>Actinomycetota</taxon>
        <taxon>Actinomycetes</taxon>
        <taxon>Mycobacteriales</taxon>
        <taxon>Segniliparaceae</taxon>
        <taxon>Segniliparus</taxon>
    </lineage>
</organism>
<evidence type="ECO:0000256" key="5">
    <source>
        <dbReference type="ARBA" id="ARBA00022692"/>
    </source>
</evidence>
<proteinExistence type="inferred from homology"/>
<dbReference type="HOGENOM" id="CLU_036094_2_0_11"/>
<comment type="subcellular location">
    <subcellularLocation>
        <location evidence="8">Cell membrane</location>
        <topology evidence="8">Multi-pass membrane protein</topology>
    </subcellularLocation>
    <subcellularLocation>
        <location evidence="1">Endomembrane system</location>
        <topology evidence="1">Multi-pass membrane protein</topology>
    </subcellularLocation>
</comment>
<comment type="similarity">
    <text evidence="2 8">Belongs to the NiCoT transporter (TC 2.A.52) family.</text>
</comment>
<dbReference type="STRING" id="640132.Srot_0437"/>
<evidence type="ECO:0000256" key="2">
    <source>
        <dbReference type="ARBA" id="ARBA00010892"/>
    </source>
</evidence>
<dbReference type="KEGG" id="srt:Srot_0437"/>
<dbReference type="EMBL" id="CP001958">
    <property type="protein sequence ID" value="ADG96924.1"/>
    <property type="molecule type" value="Genomic_DNA"/>
</dbReference>
<evidence type="ECO:0000313" key="10">
    <source>
        <dbReference type="Proteomes" id="UP000002247"/>
    </source>
</evidence>
<reference evidence="9 10" key="1">
    <citation type="journal article" date="2010" name="Stand. Genomic Sci.">
        <title>Complete genome sequence of Segniliparus rotundus type strain (CDC 1076).</title>
        <authorList>
            <person name="Sikorski J."/>
            <person name="Lapidus A."/>
            <person name="Copeland A."/>
            <person name="Misra M."/>
            <person name="Glavina Del Rio T."/>
            <person name="Nolan M."/>
            <person name="Lucas S."/>
            <person name="Chen F."/>
            <person name="Tice H."/>
            <person name="Cheng J.F."/>
            <person name="Jando M."/>
            <person name="Schneider S."/>
            <person name="Bruce D."/>
            <person name="Goodwin L."/>
            <person name="Pitluck S."/>
            <person name="Liolios K."/>
            <person name="Mikhailova N."/>
            <person name="Pati A."/>
            <person name="Ivanova N."/>
            <person name="Mavromatis K."/>
            <person name="Chen A."/>
            <person name="Palaniappan K."/>
            <person name="Chertkov O."/>
            <person name="Land M."/>
            <person name="Hauser L."/>
            <person name="Chang Y.J."/>
            <person name="Jeffries C.D."/>
            <person name="Brettin T."/>
            <person name="Detter J.C."/>
            <person name="Han C."/>
            <person name="Rohde M."/>
            <person name="Goker M."/>
            <person name="Bristow J."/>
            <person name="Eisen J.A."/>
            <person name="Markowitz V."/>
            <person name="Hugenholtz P."/>
            <person name="Kyrpides N.C."/>
            <person name="Klenk H.P."/>
        </authorList>
    </citation>
    <scope>NUCLEOTIDE SEQUENCE [LARGE SCALE GENOMIC DNA]</scope>
    <source>
        <strain evidence="10">ATCC BAA-972 / CDC 1076 / CIP 108378 / DSM 44985 / JCM 13578</strain>
    </source>
</reference>
<dbReference type="InterPro" id="IPR011541">
    <property type="entry name" value="Ni/Co_transpt_high_affinity"/>
</dbReference>
<evidence type="ECO:0000256" key="3">
    <source>
        <dbReference type="ARBA" id="ARBA00022448"/>
    </source>
</evidence>
<feature type="transmembrane region" description="Helical" evidence="8">
    <location>
        <begin position="209"/>
        <end position="235"/>
    </location>
</feature>
<evidence type="ECO:0000256" key="1">
    <source>
        <dbReference type="ARBA" id="ARBA00004127"/>
    </source>
</evidence>
<evidence type="ECO:0000256" key="6">
    <source>
        <dbReference type="ARBA" id="ARBA00022989"/>
    </source>
</evidence>
<dbReference type="Proteomes" id="UP000002247">
    <property type="component" value="Chromosome"/>
</dbReference>
<sequence>MLHFGVLVTALLLGVRHAFDGDHITAIDNVVRRLVAKGRSARTVGTWFALGHSAVVFLMAVATVAGAKFAGSLLDEHSPARRALGLFGSLASVVFLLVLGLMNLRVLVAAFQGRERQPGGWLLQRAQLVTQPWQMFFVGFLFGLGFDTASEIALLVLAGAAAASGASVWLALAIPVCFAAGMTFFDTLDGWLMGYAYRGALRDERAARWYNIAITGLSVFLALGVGTVELVGLIAGEDIVDLEHVGYVAVALFFALWAGWFLLAARRRNPVEL</sequence>
<dbReference type="PANTHER" id="PTHR31611:SF0">
    <property type="entry name" value="HIGH-AFFINITY NICKEL TRANSPORT PROTEIN NIC1"/>
    <property type="match status" value="1"/>
</dbReference>
<dbReference type="PANTHER" id="PTHR31611">
    <property type="entry name" value="HIGH-AFFINITY NICKEL TRANSPORT PROTEIN NIC1"/>
    <property type="match status" value="1"/>
</dbReference>
<keyword evidence="6 8" id="KW-1133">Transmembrane helix</keyword>
<gene>
    <name evidence="9" type="ordered locus">Srot_0437</name>
</gene>
<dbReference type="GO" id="GO:0005886">
    <property type="term" value="C:plasma membrane"/>
    <property type="evidence" value="ECO:0007669"/>
    <property type="project" value="UniProtKB-SubCell"/>
</dbReference>
<keyword evidence="3 8" id="KW-0813">Transport</keyword>
<evidence type="ECO:0000256" key="8">
    <source>
        <dbReference type="RuleBase" id="RU362101"/>
    </source>
</evidence>
<protein>
    <recommendedName>
        <fullName evidence="8">Nickel/cobalt efflux system</fullName>
    </recommendedName>
</protein>